<keyword evidence="3" id="KW-1185">Reference proteome</keyword>
<evidence type="ECO:0000256" key="1">
    <source>
        <dbReference type="SAM" id="MobiDB-lite"/>
    </source>
</evidence>
<dbReference type="Proteomes" id="UP000774326">
    <property type="component" value="Unassembled WGS sequence"/>
</dbReference>
<protein>
    <submittedName>
        <fullName evidence="2">Uncharacterized protein</fullName>
    </submittedName>
</protein>
<organism evidence="2 3">
    <name type="scientific">Wickerhamomyces pijperi</name>
    <name type="common">Yeast</name>
    <name type="synonym">Pichia pijperi</name>
    <dbReference type="NCBI Taxonomy" id="599730"/>
    <lineage>
        <taxon>Eukaryota</taxon>
        <taxon>Fungi</taxon>
        <taxon>Dikarya</taxon>
        <taxon>Ascomycota</taxon>
        <taxon>Saccharomycotina</taxon>
        <taxon>Saccharomycetes</taxon>
        <taxon>Phaffomycetales</taxon>
        <taxon>Wickerhamomycetaceae</taxon>
        <taxon>Wickerhamomyces</taxon>
    </lineage>
</organism>
<feature type="non-terminal residue" evidence="2">
    <location>
        <position position="1"/>
    </location>
</feature>
<accession>A0A9P8Q0F1</accession>
<name>A0A9P8Q0F1_WICPI</name>
<proteinExistence type="predicted"/>
<evidence type="ECO:0000313" key="2">
    <source>
        <dbReference type="EMBL" id="KAH3681902.1"/>
    </source>
</evidence>
<comment type="caution">
    <text evidence="2">The sequence shown here is derived from an EMBL/GenBank/DDBJ whole genome shotgun (WGS) entry which is preliminary data.</text>
</comment>
<reference evidence="2" key="2">
    <citation type="submission" date="2021-01" db="EMBL/GenBank/DDBJ databases">
        <authorList>
            <person name="Schikora-Tamarit M.A."/>
        </authorList>
    </citation>
    <scope>NUCLEOTIDE SEQUENCE</scope>
    <source>
        <strain evidence="2">CBS2887</strain>
    </source>
</reference>
<gene>
    <name evidence="2" type="ORF">WICPIJ_007132</name>
</gene>
<feature type="compositionally biased region" description="Basic and acidic residues" evidence="1">
    <location>
        <begin position="67"/>
        <end position="81"/>
    </location>
</feature>
<evidence type="ECO:0000313" key="3">
    <source>
        <dbReference type="Proteomes" id="UP000774326"/>
    </source>
</evidence>
<sequence>GDVIPNQIPDDVIVTRSMSKKMPIKYEQIGADVKIIKLLLSEFKFQEKSAQRAQHAQQVQKPDSDDDGQKCNEDKRRDPKVPKKKPALPRISGGQIFCHQIGEFLIELQPLRFWRPRWKHV</sequence>
<dbReference type="OrthoDB" id="431626at2759"/>
<reference evidence="2" key="1">
    <citation type="journal article" date="2021" name="Open Biol.">
        <title>Shared evolutionary footprints suggest mitochondrial oxidative damage underlies multiple complex I losses in fungi.</title>
        <authorList>
            <person name="Schikora-Tamarit M.A."/>
            <person name="Marcet-Houben M."/>
            <person name="Nosek J."/>
            <person name="Gabaldon T."/>
        </authorList>
    </citation>
    <scope>NUCLEOTIDE SEQUENCE</scope>
    <source>
        <strain evidence="2">CBS2887</strain>
    </source>
</reference>
<dbReference type="AlphaFoldDB" id="A0A9P8Q0F1"/>
<feature type="compositionally biased region" description="Polar residues" evidence="1">
    <location>
        <begin position="51"/>
        <end position="61"/>
    </location>
</feature>
<dbReference type="EMBL" id="JAEUBG010004173">
    <property type="protein sequence ID" value="KAH3681902.1"/>
    <property type="molecule type" value="Genomic_DNA"/>
</dbReference>
<feature type="region of interest" description="Disordered" evidence="1">
    <location>
        <begin position="51"/>
        <end position="90"/>
    </location>
</feature>